<dbReference type="GO" id="GO:0020037">
    <property type="term" value="F:heme binding"/>
    <property type="evidence" value="ECO:0007669"/>
    <property type="project" value="InterPro"/>
</dbReference>
<evidence type="ECO:0000256" key="6">
    <source>
        <dbReference type="ARBA" id="ARBA00023033"/>
    </source>
</evidence>
<dbReference type="PRINTS" id="PR00385">
    <property type="entry name" value="P450"/>
</dbReference>
<dbReference type="FunFam" id="1.10.630.10:FF:000036">
    <property type="entry name" value="CYtochrome P450 family"/>
    <property type="match status" value="1"/>
</dbReference>
<keyword evidence="6 8" id="KW-0503">Monooxygenase</keyword>
<evidence type="ECO:0000256" key="1">
    <source>
        <dbReference type="ARBA" id="ARBA00001971"/>
    </source>
</evidence>
<dbReference type="GO" id="GO:0005506">
    <property type="term" value="F:iron ion binding"/>
    <property type="evidence" value="ECO:0007669"/>
    <property type="project" value="InterPro"/>
</dbReference>
<evidence type="ECO:0000313" key="10">
    <source>
        <dbReference type="EMBL" id="KAJ8033359.1"/>
    </source>
</evidence>
<name>A0A9Q1H4V6_HOLLE</name>
<keyword evidence="11" id="KW-1185">Reference proteome</keyword>
<dbReference type="InterPro" id="IPR001128">
    <property type="entry name" value="Cyt_P450"/>
</dbReference>
<dbReference type="InterPro" id="IPR036396">
    <property type="entry name" value="Cyt_P450_sf"/>
</dbReference>
<dbReference type="SUPFAM" id="SSF48264">
    <property type="entry name" value="Cytochrome P450"/>
    <property type="match status" value="1"/>
</dbReference>
<dbReference type="GO" id="GO:0006082">
    <property type="term" value="P:organic acid metabolic process"/>
    <property type="evidence" value="ECO:0007669"/>
    <property type="project" value="TreeGrafter"/>
</dbReference>
<dbReference type="GO" id="GO:0008395">
    <property type="term" value="F:steroid hydroxylase activity"/>
    <property type="evidence" value="ECO:0007669"/>
    <property type="project" value="TreeGrafter"/>
</dbReference>
<dbReference type="GO" id="GO:0006805">
    <property type="term" value="P:xenobiotic metabolic process"/>
    <property type="evidence" value="ECO:0007669"/>
    <property type="project" value="TreeGrafter"/>
</dbReference>
<keyword evidence="9" id="KW-0472">Membrane</keyword>
<gene>
    <name evidence="10" type="ORF">HOLleu_23572</name>
</gene>
<evidence type="ECO:0000256" key="2">
    <source>
        <dbReference type="ARBA" id="ARBA00010617"/>
    </source>
</evidence>
<feature type="binding site" description="axial binding residue" evidence="7">
    <location>
        <position position="446"/>
    </location>
    <ligand>
        <name>heme</name>
        <dbReference type="ChEBI" id="CHEBI:30413"/>
    </ligand>
    <ligandPart>
        <name>Fe</name>
        <dbReference type="ChEBI" id="CHEBI:18248"/>
    </ligandPart>
</feature>
<accession>A0A9Q1H4V6</accession>
<dbReference type="InterPro" id="IPR002401">
    <property type="entry name" value="Cyt_P450_E_grp-I"/>
</dbReference>
<keyword evidence="3 7" id="KW-0479">Metal-binding</keyword>
<evidence type="ECO:0000256" key="7">
    <source>
        <dbReference type="PIRSR" id="PIRSR602401-1"/>
    </source>
</evidence>
<evidence type="ECO:0000256" key="3">
    <source>
        <dbReference type="ARBA" id="ARBA00022723"/>
    </source>
</evidence>
<dbReference type="PROSITE" id="PS00086">
    <property type="entry name" value="CYTOCHROME_P450"/>
    <property type="match status" value="1"/>
</dbReference>
<dbReference type="Pfam" id="PF00067">
    <property type="entry name" value="p450"/>
    <property type="match status" value="1"/>
</dbReference>
<dbReference type="InterPro" id="IPR050182">
    <property type="entry name" value="Cytochrome_P450_fam2"/>
</dbReference>
<reference evidence="10" key="1">
    <citation type="submission" date="2021-10" db="EMBL/GenBank/DDBJ databases">
        <title>Tropical sea cucumber genome reveals ecological adaptation and Cuvierian tubules defense mechanism.</title>
        <authorList>
            <person name="Chen T."/>
        </authorList>
    </citation>
    <scope>NUCLEOTIDE SEQUENCE</scope>
    <source>
        <strain evidence="10">Nanhai2018</strain>
        <tissue evidence="10">Muscle</tissue>
    </source>
</reference>
<comment type="caution">
    <text evidence="10">The sequence shown here is derived from an EMBL/GenBank/DDBJ whole genome shotgun (WGS) entry which is preliminary data.</text>
</comment>
<evidence type="ECO:0000256" key="4">
    <source>
        <dbReference type="ARBA" id="ARBA00023002"/>
    </source>
</evidence>
<keyword evidence="5 7" id="KW-0408">Iron</keyword>
<feature type="transmembrane region" description="Helical" evidence="9">
    <location>
        <begin position="178"/>
        <end position="196"/>
    </location>
</feature>
<protein>
    <submittedName>
        <fullName evidence="10">Cytochrome P450 2G1</fullName>
    </submittedName>
</protein>
<dbReference type="GO" id="GO:0005737">
    <property type="term" value="C:cytoplasm"/>
    <property type="evidence" value="ECO:0007669"/>
    <property type="project" value="TreeGrafter"/>
</dbReference>
<dbReference type="InterPro" id="IPR017972">
    <property type="entry name" value="Cyt_P450_CS"/>
</dbReference>
<keyword evidence="7 8" id="KW-0349">Heme</keyword>
<dbReference type="AlphaFoldDB" id="A0A9Q1H4V6"/>
<keyword evidence="4 8" id="KW-0560">Oxidoreductase</keyword>
<organism evidence="10 11">
    <name type="scientific">Holothuria leucospilota</name>
    <name type="common">Black long sea cucumber</name>
    <name type="synonym">Mertensiothuria leucospilota</name>
    <dbReference type="NCBI Taxonomy" id="206669"/>
    <lineage>
        <taxon>Eukaryota</taxon>
        <taxon>Metazoa</taxon>
        <taxon>Echinodermata</taxon>
        <taxon>Eleutherozoa</taxon>
        <taxon>Echinozoa</taxon>
        <taxon>Holothuroidea</taxon>
        <taxon>Aspidochirotacea</taxon>
        <taxon>Aspidochirotida</taxon>
        <taxon>Holothuriidae</taxon>
        <taxon>Holothuria</taxon>
    </lineage>
</organism>
<keyword evidence="9" id="KW-0812">Transmembrane</keyword>
<proteinExistence type="inferred from homology"/>
<dbReference type="PRINTS" id="PR00463">
    <property type="entry name" value="EP450I"/>
</dbReference>
<dbReference type="Gene3D" id="1.10.630.10">
    <property type="entry name" value="Cytochrome P450"/>
    <property type="match status" value="1"/>
</dbReference>
<comment type="similarity">
    <text evidence="2 8">Belongs to the cytochrome P450 family.</text>
</comment>
<dbReference type="GO" id="GO:0016712">
    <property type="term" value="F:oxidoreductase activity, acting on paired donors, with incorporation or reduction of molecular oxygen, reduced flavin or flavoprotein as one donor, and incorporation of one atom of oxygen"/>
    <property type="evidence" value="ECO:0007669"/>
    <property type="project" value="TreeGrafter"/>
</dbReference>
<dbReference type="OrthoDB" id="1055148at2759"/>
<dbReference type="EMBL" id="JAIZAY010000011">
    <property type="protein sequence ID" value="KAJ8033359.1"/>
    <property type="molecule type" value="Genomic_DNA"/>
</dbReference>
<dbReference type="Proteomes" id="UP001152320">
    <property type="component" value="Chromosome 11"/>
</dbReference>
<feature type="transmembrane region" description="Helical" evidence="9">
    <location>
        <begin position="12"/>
        <end position="31"/>
    </location>
</feature>
<keyword evidence="9" id="KW-1133">Transmembrane helix</keyword>
<evidence type="ECO:0000256" key="8">
    <source>
        <dbReference type="RuleBase" id="RU000461"/>
    </source>
</evidence>
<evidence type="ECO:0000256" key="9">
    <source>
        <dbReference type="SAM" id="Phobius"/>
    </source>
</evidence>
<sequence>MHSVENDIGSATFTVTLFVTAPCLLLLLFLFRRRGKQANIPPGPPRWPVVGNIVALIRAGKQPDVLFKQWADRYGKILTVSNGERMIVALSDFDLIMEMMHHPSAQGRAKSAVSTKSYGEGQGIATGGGDIWKQQRKFALDLFRKFGVGKSTFENIVTKEAQTLLDEFRKTQRRPMEVSFIFSMAGCNIISGVVFGQQLSYDDPKLLQTVKTVLEFFQQGGPGGAYYSSNILASLPSGPGKKILNTLKILGADWSKQIDLHEQKVLDMITGEAENFTEAWLLKMKENGDTPSFNRVNLLWNLKELYFGGTETISSTMRWAFLLLMTHQDVQRRCQAEMDKIIGRERDPCLADQCNLPFLNATMEEISRIGSVLPLGGPHLAEEDIELGGYHIPKGSLIVANLHLLHHDPELWDDPYVFNPERFLDEDGNFSKNQANIVFGVGKRSCIGRELARMEYYLWLSHVLHRLDLCVPEGTIPPSIHKAQTGFNRIPEDFEVCVVERDD</sequence>
<dbReference type="PANTHER" id="PTHR24300">
    <property type="entry name" value="CYTOCHROME P450 508A4-RELATED"/>
    <property type="match status" value="1"/>
</dbReference>
<evidence type="ECO:0000256" key="5">
    <source>
        <dbReference type="ARBA" id="ARBA00023004"/>
    </source>
</evidence>
<dbReference type="PANTHER" id="PTHR24300:SF397">
    <property type="entry name" value="CYTOCHROME P450 2U1"/>
    <property type="match status" value="1"/>
</dbReference>
<evidence type="ECO:0000313" key="11">
    <source>
        <dbReference type="Proteomes" id="UP001152320"/>
    </source>
</evidence>
<comment type="cofactor">
    <cofactor evidence="1 7">
        <name>heme</name>
        <dbReference type="ChEBI" id="CHEBI:30413"/>
    </cofactor>
</comment>